<dbReference type="EMBL" id="OU900095">
    <property type="protein sequence ID" value="CAG9858781.1"/>
    <property type="molecule type" value="Genomic_DNA"/>
</dbReference>
<dbReference type="InterPro" id="IPR034203">
    <property type="entry name" value="RBM45_RRM1"/>
</dbReference>
<dbReference type="Gene3D" id="3.30.70.330">
    <property type="match status" value="3"/>
</dbReference>
<dbReference type="InterPro" id="IPR000504">
    <property type="entry name" value="RRM_dom"/>
</dbReference>
<dbReference type="SMART" id="SM00360">
    <property type="entry name" value="RRM"/>
    <property type="match status" value="4"/>
</dbReference>
<evidence type="ECO:0000259" key="2">
    <source>
        <dbReference type="SMART" id="SM00360"/>
    </source>
</evidence>
<dbReference type="OrthoDB" id="78437at2759"/>
<gene>
    <name evidence="3" type="ORF">PHYEVI_LOCUS5168</name>
</gene>
<evidence type="ECO:0000256" key="1">
    <source>
        <dbReference type="ARBA" id="ARBA00022884"/>
    </source>
</evidence>
<keyword evidence="4" id="KW-1185">Reference proteome</keyword>
<evidence type="ECO:0000313" key="3">
    <source>
        <dbReference type="EMBL" id="CAG9858781.1"/>
    </source>
</evidence>
<feature type="domain" description="RRM" evidence="2">
    <location>
        <begin position="111"/>
        <end position="182"/>
    </location>
</feature>
<keyword evidence="1" id="KW-0694">RNA-binding</keyword>
<dbReference type="CDD" id="cd12366">
    <property type="entry name" value="RRM1_RBM45"/>
    <property type="match status" value="1"/>
</dbReference>
<sequence length="484" mass="55463">MNDRRRDSMADEEVPYSRLFIVGPKHLKEEELRHEFKEFGHILDIKVVRDRQTGENKGVYYVRYSKTSEAARALEEMKGKYLGGRTIKVLIASSRDQGSGRDDHDEDHVKRLFIMVSKTTDENELYDYFKQFGNLAYISILKNKETKESKGFAYVKYYKFYDAAIAFENCDRKYKPKFAEPKRPALDDYNNYYRNSFSMPPEPPYRMPPAQQHSNDIGTKLTPNFKEDGSYKLSVVASPGINQDQMWKLFDLIPSLDYCQIRYDMDNRHRGPNSTFEVVYTNSEWAMYAVEKFHGFEYPPGQRLIVKMENQQRSATGNNVPVKRSAASIGEQGTVGNSSKSDLLQLAETIAQATSLLKAAGLTPDLLQTKGDLKNNENYCSVPLPDPKPILNTETPTEARCFVICFPQVLPPSVLKDVFCRFGGLIDIYMLHNRNCGYAKYASKESAEAAIKKLHGAEILGVRLKVFEAEERPDKRQKLDKMEI</sequence>
<feature type="domain" description="RRM" evidence="2">
    <location>
        <begin position="400"/>
        <end position="467"/>
    </location>
</feature>
<dbReference type="Proteomes" id="UP001153712">
    <property type="component" value="Chromosome 2"/>
</dbReference>
<protein>
    <recommendedName>
        <fullName evidence="2">RRM domain-containing protein</fullName>
    </recommendedName>
</protein>
<reference evidence="3" key="1">
    <citation type="submission" date="2022-01" db="EMBL/GenBank/DDBJ databases">
        <authorList>
            <person name="King R."/>
        </authorList>
    </citation>
    <scope>NUCLEOTIDE SEQUENCE</scope>
</reference>
<dbReference type="Pfam" id="PF00076">
    <property type="entry name" value="RRM_1"/>
    <property type="match status" value="3"/>
</dbReference>
<proteinExistence type="predicted"/>
<dbReference type="PANTHER" id="PTHR48027">
    <property type="entry name" value="HETEROGENEOUS NUCLEAR RIBONUCLEOPROTEIN 87F-RELATED"/>
    <property type="match status" value="1"/>
</dbReference>
<evidence type="ECO:0000313" key="4">
    <source>
        <dbReference type="Proteomes" id="UP001153712"/>
    </source>
</evidence>
<dbReference type="InterPro" id="IPR052462">
    <property type="entry name" value="SLIRP/GR-RBP-like"/>
</dbReference>
<feature type="domain" description="RRM" evidence="2">
    <location>
        <begin position="18"/>
        <end position="90"/>
    </location>
</feature>
<dbReference type="AlphaFoldDB" id="A0A9N9XNX8"/>
<dbReference type="InterPro" id="IPR012677">
    <property type="entry name" value="Nucleotide-bd_a/b_plait_sf"/>
</dbReference>
<name>A0A9N9XNX8_PHYSR</name>
<accession>A0A9N9XNX8</accession>
<feature type="domain" description="RRM" evidence="2">
    <location>
        <begin position="232"/>
        <end position="307"/>
    </location>
</feature>
<dbReference type="SUPFAM" id="SSF54928">
    <property type="entry name" value="RNA-binding domain, RBD"/>
    <property type="match status" value="2"/>
</dbReference>
<dbReference type="InterPro" id="IPR035979">
    <property type="entry name" value="RBD_domain_sf"/>
</dbReference>
<organism evidence="3 4">
    <name type="scientific">Phyllotreta striolata</name>
    <name type="common">Striped flea beetle</name>
    <name type="synonym">Crioceris striolata</name>
    <dbReference type="NCBI Taxonomy" id="444603"/>
    <lineage>
        <taxon>Eukaryota</taxon>
        <taxon>Metazoa</taxon>
        <taxon>Ecdysozoa</taxon>
        <taxon>Arthropoda</taxon>
        <taxon>Hexapoda</taxon>
        <taxon>Insecta</taxon>
        <taxon>Pterygota</taxon>
        <taxon>Neoptera</taxon>
        <taxon>Endopterygota</taxon>
        <taxon>Coleoptera</taxon>
        <taxon>Polyphaga</taxon>
        <taxon>Cucujiformia</taxon>
        <taxon>Chrysomeloidea</taxon>
        <taxon>Chrysomelidae</taxon>
        <taxon>Galerucinae</taxon>
        <taxon>Alticini</taxon>
        <taxon>Phyllotreta</taxon>
    </lineage>
</organism>
<dbReference type="GO" id="GO:0003723">
    <property type="term" value="F:RNA binding"/>
    <property type="evidence" value="ECO:0007669"/>
    <property type="project" value="UniProtKB-KW"/>
</dbReference>